<dbReference type="PROSITE" id="PS50893">
    <property type="entry name" value="ABC_TRANSPORTER_2"/>
    <property type="match status" value="1"/>
</dbReference>
<accession>A0A2H0U7Q3</accession>
<evidence type="ECO:0000313" key="13">
    <source>
        <dbReference type="Proteomes" id="UP000231379"/>
    </source>
</evidence>
<dbReference type="InterPro" id="IPR003593">
    <property type="entry name" value="AAA+_ATPase"/>
</dbReference>
<dbReference type="InterPro" id="IPR011527">
    <property type="entry name" value="ABC1_TM_dom"/>
</dbReference>
<keyword evidence="7 9" id="KW-1133">Transmembrane helix</keyword>
<dbReference type="GO" id="GO:0005524">
    <property type="term" value="F:ATP binding"/>
    <property type="evidence" value="ECO:0007669"/>
    <property type="project" value="UniProtKB-KW"/>
</dbReference>
<dbReference type="PROSITE" id="PS00211">
    <property type="entry name" value="ABC_TRANSPORTER_1"/>
    <property type="match status" value="1"/>
</dbReference>
<dbReference type="FunFam" id="3.40.50.300:FF:000299">
    <property type="entry name" value="ABC transporter ATP-binding protein/permease"/>
    <property type="match status" value="1"/>
</dbReference>
<comment type="subcellular location">
    <subcellularLocation>
        <location evidence="1">Cell membrane</location>
        <topology evidence="1">Multi-pass membrane protein</topology>
    </subcellularLocation>
</comment>
<dbReference type="InterPro" id="IPR039421">
    <property type="entry name" value="Type_1_exporter"/>
</dbReference>
<dbReference type="EMBL" id="PFBM01000014">
    <property type="protein sequence ID" value="PIR82443.1"/>
    <property type="molecule type" value="Genomic_DNA"/>
</dbReference>
<feature type="transmembrane region" description="Helical" evidence="9">
    <location>
        <begin position="38"/>
        <end position="66"/>
    </location>
</feature>
<protein>
    <recommendedName>
        <fullName evidence="14">ABC transporter ATP-binding protein</fullName>
    </recommendedName>
</protein>
<feature type="domain" description="ABC transmembrane type-1" evidence="11">
    <location>
        <begin position="43"/>
        <end position="336"/>
    </location>
</feature>
<dbReference type="AlphaFoldDB" id="A0A2H0U7Q3"/>
<reference evidence="13" key="1">
    <citation type="submission" date="2017-09" db="EMBL/GenBank/DDBJ databases">
        <title>Depth-based differentiation of microbial function through sediment-hosted aquifers and enrichment of novel symbionts in the deep terrestrial subsurface.</title>
        <authorList>
            <person name="Probst A.J."/>
            <person name="Ladd B."/>
            <person name="Jarett J.K."/>
            <person name="Geller-Mcgrath D.E."/>
            <person name="Sieber C.M.K."/>
            <person name="Emerson J.B."/>
            <person name="Anantharaman K."/>
            <person name="Thomas B.C."/>
            <person name="Malmstrom R."/>
            <person name="Stieglmeier M."/>
            <person name="Klingl A."/>
            <person name="Woyke T."/>
            <person name="Ryan C.M."/>
            <person name="Banfield J.F."/>
        </authorList>
    </citation>
    <scope>NUCLEOTIDE SEQUENCE [LARGE SCALE GENOMIC DNA]</scope>
</reference>
<dbReference type="Gene3D" id="1.20.1560.10">
    <property type="entry name" value="ABC transporter type 1, transmembrane domain"/>
    <property type="match status" value="1"/>
</dbReference>
<dbReference type="Pfam" id="PF00664">
    <property type="entry name" value="ABC_membrane"/>
    <property type="match status" value="1"/>
</dbReference>
<dbReference type="Gene3D" id="3.40.50.300">
    <property type="entry name" value="P-loop containing nucleotide triphosphate hydrolases"/>
    <property type="match status" value="1"/>
</dbReference>
<keyword evidence="8 9" id="KW-0472">Membrane</keyword>
<evidence type="ECO:0000256" key="3">
    <source>
        <dbReference type="ARBA" id="ARBA00022475"/>
    </source>
</evidence>
<evidence type="ECO:0008006" key="14">
    <source>
        <dbReference type="Google" id="ProtNLM"/>
    </source>
</evidence>
<dbReference type="InterPro" id="IPR003439">
    <property type="entry name" value="ABC_transporter-like_ATP-bd"/>
</dbReference>
<comment type="caution">
    <text evidence="12">The sequence shown here is derived from an EMBL/GenBank/DDBJ whole genome shotgun (WGS) entry which is preliminary data.</text>
</comment>
<evidence type="ECO:0000256" key="1">
    <source>
        <dbReference type="ARBA" id="ARBA00004651"/>
    </source>
</evidence>
<dbReference type="InterPro" id="IPR027417">
    <property type="entry name" value="P-loop_NTPase"/>
</dbReference>
<dbReference type="SMART" id="SM00382">
    <property type="entry name" value="AAA"/>
    <property type="match status" value="1"/>
</dbReference>
<evidence type="ECO:0000256" key="4">
    <source>
        <dbReference type="ARBA" id="ARBA00022692"/>
    </source>
</evidence>
<keyword evidence="3" id="KW-1003">Cell membrane</keyword>
<dbReference type="InterPro" id="IPR036640">
    <property type="entry name" value="ABC1_TM_sf"/>
</dbReference>
<organism evidence="12 13">
    <name type="scientific">Candidatus Kaiserbacteria bacterium CG10_big_fil_rev_8_21_14_0_10_59_10</name>
    <dbReference type="NCBI Taxonomy" id="1974612"/>
    <lineage>
        <taxon>Bacteria</taxon>
        <taxon>Candidatus Kaiseribacteriota</taxon>
    </lineage>
</organism>
<dbReference type="InterPro" id="IPR017871">
    <property type="entry name" value="ABC_transporter-like_CS"/>
</dbReference>
<dbReference type="SUPFAM" id="SSF52540">
    <property type="entry name" value="P-loop containing nucleoside triphosphate hydrolases"/>
    <property type="match status" value="1"/>
</dbReference>
<evidence type="ECO:0000256" key="5">
    <source>
        <dbReference type="ARBA" id="ARBA00022741"/>
    </source>
</evidence>
<evidence type="ECO:0000259" key="11">
    <source>
        <dbReference type="PROSITE" id="PS50929"/>
    </source>
</evidence>
<dbReference type="GO" id="GO:0005886">
    <property type="term" value="C:plasma membrane"/>
    <property type="evidence" value="ECO:0007669"/>
    <property type="project" value="UniProtKB-SubCell"/>
</dbReference>
<dbReference type="Pfam" id="PF00005">
    <property type="entry name" value="ABC_tran"/>
    <property type="match status" value="1"/>
</dbReference>
<name>A0A2H0U7Q3_9BACT</name>
<feature type="domain" description="ABC transporter" evidence="10">
    <location>
        <begin position="371"/>
        <end position="605"/>
    </location>
</feature>
<dbReference type="GO" id="GO:0015421">
    <property type="term" value="F:ABC-type oligopeptide transporter activity"/>
    <property type="evidence" value="ECO:0007669"/>
    <property type="project" value="TreeGrafter"/>
</dbReference>
<evidence type="ECO:0000256" key="2">
    <source>
        <dbReference type="ARBA" id="ARBA00022448"/>
    </source>
</evidence>
<evidence type="ECO:0000256" key="8">
    <source>
        <dbReference type="ARBA" id="ARBA00023136"/>
    </source>
</evidence>
<keyword evidence="4 9" id="KW-0812">Transmembrane</keyword>
<sequence length="606" mass="66891">MSYSNTMANLDSSTVTKFYKDGSARVLVETFGGYRKHIAALTALGFVSAFLDGIGISAVVPLLSFLMGNATLPGDFVTSSIQAVFAFFGVPFKFRYLFFLIISVFTLRAFALIAFSYLRAYIAADFMKKEMSHLLTATLRSQWSFLLQQKAGYLQNTIYWDIRRTQGLLEVIAQFIQSWSGFIVYFVIAFLLSPLITVVTALAGGILLLVLRPLVQKTKSIGEETSDAEKEFSHLMVEHLGGLKSVKAAGAETAVLDVGESYLSRFQSLFTRNAVVQALGTVIIQPVSLIFILIVFGFLYVTGNLNIAVFVALLYLIQKIFLYLQSGQGALHSINQFVPFAESVVGFKKRLRQSREESVTSGRNFRFSGELTFDNVYFAYDGDKPVLSGLSFRIPKGTLVGLVGSSGAGKTSIADLILRLFTPTAGDILVDGVSIREIRLDEWRSHIGYVPQDSFLLNDTVFENIRFYRPTVSREDVIEALKQANVLDVVEALPDGLGTRIGDRGVLLSGGQRQRLVLARALAGKPDILILDEATSALDNESERLIQESIFALRGHVTVFVIAHRLSTVMRADTILVLERGKLVESGAPEQLLTDPSSYFARMYHS</sequence>
<feature type="transmembrane region" description="Helical" evidence="9">
    <location>
        <begin position="182"/>
        <end position="211"/>
    </location>
</feature>
<feature type="transmembrane region" description="Helical" evidence="9">
    <location>
        <begin position="307"/>
        <end position="324"/>
    </location>
</feature>
<feature type="transmembrane region" description="Helical" evidence="9">
    <location>
        <begin position="97"/>
        <end position="118"/>
    </location>
</feature>
<evidence type="ECO:0000256" key="6">
    <source>
        <dbReference type="ARBA" id="ARBA00022840"/>
    </source>
</evidence>
<dbReference type="SUPFAM" id="SSF90123">
    <property type="entry name" value="ABC transporter transmembrane region"/>
    <property type="match status" value="1"/>
</dbReference>
<dbReference type="Proteomes" id="UP000231379">
    <property type="component" value="Unassembled WGS sequence"/>
</dbReference>
<keyword evidence="5" id="KW-0547">Nucleotide-binding</keyword>
<dbReference type="GO" id="GO:0016887">
    <property type="term" value="F:ATP hydrolysis activity"/>
    <property type="evidence" value="ECO:0007669"/>
    <property type="project" value="InterPro"/>
</dbReference>
<dbReference type="PANTHER" id="PTHR43394:SF1">
    <property type="entry name" value="ATP-BINDING CASSETTE SUB-FAMILY B MEMBER 10, MITOCHONDRIAL"/>
    <property type="match status" value="1"/>
</dbReference>
<evidence type="ECO:0000259" key="10">
    <source>
        <dbReference type="PROSITE" id="PS50893"/>
    </source>
</evidence>
<keyword evidence="6" id="KW-0067">ATP-binding</keyword>
<feature type="transmembrane region" description="Helical" evidence="9">
    <location>
        <begin position="274"/>
        <end position="301"/>
    </location>
</feature>
<evidence type="ECO:0000313" key="12">
    <source>
        <dbReference type="EMBL" id="PIR82443.1"/>
    </source>
</evidence>
<evidence type="ECO:0000256" key="9">
    <source>
        <dbReference type="SAM" id="Phobius"/>
    </source>
</evidence>
<evidence type="ECO:0000256" key="7">
    <source>
        <dbReference type="ARBA" id="ARBA00022989"/>
    </source>
</evidence>
<dbReference type="PANTHER" id="PTHR43394">
    <property type="entry name" value="ATP-DEPENDENT PERMEASE MDL1, MITOCHONDRIAL"/>
    <property type="match status" value="1"/>
</dbReference>
<proteinExistence type="predicted"/>
<keyword evidence="2" id="KW-0813">Transport</keyword>
<dbReference type="PROSITE" id="PS50929">
    <property type="entry name" value="ABC_TM1F"/>
    <property type="match status" value="1"/>
</dbReference>
<gene>
    <name evidence="12" type="ORF">COU20_02290</name>
</gene>